<comment type="caution">
    <text evidence="1">The sequence shown here is derived from an EMBL/GenBank/DDBJ whole genome shotgun (WGS) entry which is preliminary data.</text>
</comment>
<gene>
    <name evidence="1" type="ORF">AVEN_187900_1</name>
</gene>
<protein>
    <submittedName>
        <fullName evidence="1">Uncharacterized protein</fullName>
    </submittedName>
</protein>
<proteinExistence type="predicted"/>
<dbReference type="AlphaFoldDB" id="A0A4Y2CVR1"/>
<evidence type="ECO:0000313" key="2">
    <source>
        <dbReference type="Proteomes" id="UP000499080"/>
    </source>
</evidence>
<name>A0A4Y2CVR1_ARAVE</name>
<dbReference type="EMBL" id="BGPR01000241">
    <property type="protein sequence ID" value="GBM07365.1"/>
    <property type="molecule type" value="Genomic_DNA"/>
</dbReference>
<sequence>MTERVHDGLLSVSRRPSRCIASISRRRWNTPLTLERKGRARTRVPEARCTHQFCSDLPLTFGRMLSKSEDNCLSDTSARREVRVHYVAATIMLPPLNRCSNILSPMACPTH</sequence>
<accession>A0A4Y2CVR1</accession>
<reference evidence="1 2" key="1">
    <citation type="journal article" date="2019" name="Sci. Rep.">
        <title>Orb-weaving spider Araneus ventricosus genome elucidates the spidroin gene catalogue.</title>
        <authorList>
            <person name="Kono N."/>
            <person name="Nakamura H."/>
            <person name="Ohtoshi R."/>
            <person name="Moran D.A.P."/>
            <person name="Shinohara A."/>
            <person name="Yoshida Y."/>
            <person name="Fujiwara M."/>
            <person name="Mori M."/>
            <person name="Tomita M."/>
            <person name="Arakawa K."/>
        </authorList>
    </citation>
    <scope>NUCLEOTIDE SEQUENCE [LARGE SCALE GENOMIC DNA]</scope>
</reference>
<keyword evidence="2" id="KW-1185">Reference proteome</keyword>
<evidence type="ECO:0000313" key="1">
    <source>
        <dbReference type="EMBL" id="GBM07365.1"/>
    </source>
</evidence>
<dbReference type="Proteomes" id="UP000499080">
    <property type="component" value="Unassembled WGS sequence"/>
</dbReference>
<organism evidence="1 2">
    <name type="scientific">Araneus ventricosus</name>
    <name type="common">Orbweaver spider</name>
    <name type="synonym">Epeira ventricosa</name>
    <dbReference type="NCBI Taxonomy" id="182803"/>
    <lineage>
        <taxon>Eukaryota</taxon>
        <taxon>Metazoa</taxon>
        <taxon>Ecdysozoa</taxon>
        <taxon>Arthropoda</taxon>
        <taxon>Chelicerata</taxon>
        <taxon>Arachnida</taxon>
        <taxon>Araneae</taxon>
        <taxon>Araneomorphae</taxon>
        <taxon>Entelegynae</taxon>
        <taxon>Araneoidea</taxon>
        <taxon>Araneidae</taxon>
        <taxon>Araneus</taxon>
    </lineage>
</organism>